<name>A0A2K2DLR5_BRADI</name>
<reference evidence="3" key="3">
    <citation type="submission" date="2018-08" db="UniProtKB">
        <authorList>
            <consortium name="EnsemblPlants"/>
        </authorList>
    </citation>
    <scope>IDENTIFICATION</scope>
    <source>
        <strain evidence="3">cv. Bd21</strain>
    </source>
</reference>
<dbReference type="Gramene" id="PNT75222">
    <property type="protein sequence ID" value="PNT75222"/>
    <property type="gene ID" value="BRADI_1g28833v3"/>
</dbReference>
<dbReference type="EnsemblPlants" id="PNT75222">
    <property type="protein sequence ID" value="PNT75222"/>
    <property type="gene ID" value="BRADI_1g28833v3"/>
</dbReference>
<organism evidence="2">
    <name type="scientific">Brachypodium distachyon</name>
    <name type="common">Purple false brome</name>
    <name type="synonym">Trachynia distachya</name>
    <dbReference type="NCBI Taxonomy" id="15368"/>
    <lineage>
        <taxon>Eukaryota</taxon>
        <taxon>Viridiplantae</taxon>
        <taxon>Streptophyta</taxon>
        <taxon>Embryophyta</taxon>
        <taxon>Tracheophyta</taxon>
        <taxon>Spermatophyta</taxon>
        <taxon>Magnoliopsida</taxon>
        <taxon>Liliopsida</taxon>
        <taxon>Poales</taxon>
        <taxon>Poaceae</taxon>
        <taxon>BOP clade</taxon>
        <taxon>Pooideae</taxon>
        <taxon>Stipodae</taxon>
        <taxon>Brachypodieae</taxon>
        <taxon>Brachypodium</taxon>
    </lineage>
</organism>
<sequence length="355" mass="38265">MTPGSCFTGANAGLCFAASSSNQAWRPCSRGGGAAPPPPCWRAGRHAYPNTPPGRRRRGARWRRSHTPTQATTPALASAGRGGGGRAAATRPAMLRPRRILDDLERRRARRRGRRQGAGATVQVAVASGWWWRWGCAAIEPPLVAGGDVRQDGLEGSSPPEDAPAVDVVPHCRVRHITDGALVLLLEEAGPGGVGVAIPLRQRLLLRHQLPTVGEAAVRRRGVAGPPQRLGLVEAEPTPLVEAYAYLKNWAKEIACLPRRELRADGMARGEIGPRHAELEEGYEAQSTGPEPDAGEEADMAMKVASVSRRSKHTWWSSEMACVVLGDNNEELAAEHNILNDRRGFSAKNTNCWTN</sequence>
<evidence type="ECO:0000256" key="1">
    <source>
        <dbReference type="SAM" id="MobiDB-lite"/>
    </source>
</evidence>
<evidence type="ECO:0000313" key="4">
    <source>
        <dbReference type="Proteomes" id="UP000008810"/>
    </source>
</evidence>
<gene>
    <name evidence="2" type="ORF">BRADI_1g28833v3</name>
</gene>
<dbReference type="InParanoid" id="A0A2K2DLR5"/>
<accession>A0A2K2DLR5</accession>
<proteinExistence type="predicted"/>
<feature type="compositionally biased region" description="Basic residues" evidence="1">
    <location>
        <begin position="54"/>
        <end position="66"/>
    </location>
</feature>
<dbReference type="AlphaFoldDB" id="A0A2K2DLR5"/>
<keyword evidence="4" id="KW-1185">Reference proteome</keyword>
<protein>
    <submittedName>
        <fullName evidence="2 3">Uncharacterized protein</fullName>
    </submittedName>
</protein>
<evidence type="ECO:0000313" key="2">
    <source>
        <dbReference type="EMBL" id="PNT75222.1"/>
    </source>
</evidence>
<feature type="region of interest" description="Disordered" evidence="1">
    <location>
        <begin position="40"/>
        <end position="96"/>
    </location>
</feature>
<reference evidence="2 3" key="1">
    <citation type="journal article" date="2010" name="Nature">
        <title>Genome sequencing and analysis of the model grass Brachypodium distachyon.</title>
        <authorList>
            <consortium name="International Brachypodium Initiative"/>
        </authorList>
    </citation>
    <scope>NUCLEOTIDE SEQUENCE [LARGE SCALE GENOMIC DNA]</scope>
    <source>
        <strain evidence="2 3">Bd21</strain>
    </source>
</reference>
<evidence type="ECO:0000313" key="3">
    <source>
        <dbReference type="EnsemblPlants" id="PNT75222"/>
    </source>
</evidence>
<dbReference type="Proteomes" id="UP000008810">
    <property type="component" value="Chromosome 1"/>
</dbReference>
<dbReference type="EMBL" id="CM000880">
    <property type="protein sequence ID" value="PNT75222.1"/>
    <property type="molecule type" value="Genomic_DNA"/>
</dbReference>
<reference evidence="2" key="2">
    <citation type="submission" date="2017-06" db="EMBL/GenBank/DDBJ databases">
        <title>WGS assembly of Brachypodium distachyon.</title>
        <authorList>
            <consortium name="The International Brachypodium Initiative"/>
            <person name="Lucas S."/>
            <person name="Harmon-Smith M."/>
            <person name="Lail K."/>
            <person name="Tice H."/>
            <person name="Grimwood J."/>
            <person name="Bruce D."/>
            <person name="Barry K."/>
            <person name="Shu S."/>
            <person name="Lindquist E."/>
            <person name="Wang M."/>
            <person name="Pitluck S."/>
            <person name="Vogel J.P."/>
            <person name="Garvin D.F."/>
            <person name="Mockler T.C."/>
            <person name="Schmutz J."/>
            <person name="Rokhsar D."/>
            <person name="Bevan M.W."/>
        </authorList>
    </citation>
    <scope>NUCLEOTIDE SEQUENCE</scope>
    <source>
        <strain evidence="2">Bd21</strain>
    </source>
</reference>